<dbReference type="OrthoDB" id="5461292at2"/>
<reference evidence="1 2" key="1">
    <citation type="submission" date="2019-01" db="EMBL/GenBank/DDBJ databases">
        <authorList>
            <person name="Chen W.-M."/>
        </authorList>
    </citation>
    <scope>NUCLEOTIDE SEQUENCE [LARGE SCALE GENOMIC DNA]</scope>
    <source>
        <strain evidence="1 2">CCP-6</strain>
    </source>
</reference>
<dbReference type="EMBL" id="SACL01000008">
    <property type="protein sequence ID" value="RVT92057.1"/>
    <property type="molecule type" value="Genomic_DNA"/>
</dbReference>
<gene>
    <name evidence="1" type="ORF">EOD42_20215</name>
</gene>
<dbReference type="RefSeq" id="WP_127789387.1">
    <property type="nucleotide sequence ID" value="NZ_SACL01000008.1"/>
</dbReference>
<proteinExistence type="predicted"/>
<dbReference type="Proteomes" id="UP000282957">
    <property type="component" value="Unassembled WGS sequence"/>
</dbReference>
<sequence length="771" mass="80566">MADHIQIGDIAPRVHYVTNGMQGAFTYPFPIFEIEDLEVRLDNVREFSGFTVSGAGDSNGGQVTFDVPPAPGRRLTLRRNLRLARTSDFQSNGVLRARVLNDELDYQVAAMQEQQDALTGAMRLDPSEYGDLTLPSAPGRANKVLGFDATGGIALLAQTGLITNAFTGAVPRSVEDKLAEALTARDFGAVGDGVADDGPALQAAMNAAAVAGKLLVIGEGTHRTTMPLSLSGDAAGLTMRGSILYAGTWGQAALTIGSGGAARNATRHYAGLRVMRATQSDWSSESDVGIRLVNLDACHVEVLQAEGFCIGIQTLGDERGFEDSTLHLGRIANNRYGLDIRTGSAAGWNNSITYMGGHFANASSVNPTLSRFGVRFSCAAGAYNRHNAHHFVGPAFELQRQGTPGTVDAIPFLVDVADARAITARGIRMEQCSPYVARHTGGANDCLYEVGYVGTYGFTGAGIHYPAGATRAGGTVVALHQAAAAHGSPRLVAEAGNVRARAFRWNSTDIGFEGMTVLSGNPSGPPTTMNGLCFAGLSSITLNNDNITLPTSRGIGFVVDCTLCKEFFLAAEGTTLRPFIVQFDGSETVLNDSAPVLFSNMNTVWQGSPSSWWEGNADLDSLSAGIALNRLQRVTLHSSAAYAVIGVRGGSAGAVLKALRLYVGGTDAPAILAGGGRLWGGRELTASITYDPPSIAAGANATQAVTLPYVQGGDFVSVSHSSASGFIEWSGAITTTGSSGTVTARATNRHASTAIDLASGTLMVRAVKPRL</sequence>
<dbReference type="InterPro" id="IPR012334">
    <property type="entry name" value="Pectin_lyas_fold"/>
</dbReference>
<dbReference type="GO" id="GO:0016787">
    <property type="term" value="F:hydrolase activity"/>
    <property type="evidence" value="ECO:0007669"/>
    <property type="project" value="UniProtKB-KW"/>
</dbReference>
<evidence type="ECO:0000313" key="1">
    <source>
        <dbReference type="EMBL" id="RVT92057.1"/>
    </source>
</evidence>
<dbReference type="AlphaFoldDB" id="A0A437M2Y5"/>
<keyword evidence="2" id="KW-1185">Reference proteome</keyword>
<accession>A0A437M2Y5</accession>
<organism evidence="1 2">
    <name type="scientific">Rhodovarius crocodyli</name>
    <dbReference type="NCBI Taxonomy" id="1979269"/>
    <lineage>
        <taxon>Bacteria</taxon>
        <taxon>Pseudomonadati</taxon>
        <taxon>Pseudomonadota</taxon>
        <taxon>Alphaproteobacteria</taxon>
        <taxon>Acetobacterales</taxon>
        <taxon>Roseomonadaceae</taxon>
        <taxon>Rhodovarius</taxon>
    </lineage>
</organism>
<keyword evidence="1" id="KW-0378">Hydrolase</keyword>
<comment type="caution">
    <text evidence="1">The sequence shown here is derived from an EMBL/GenBank/DDBJ whole genome shotgun (WGS) entry which is preliminary data.</text>
</comment>
<protein>
    <submittedName>
        <fullName evidence="1">Hydrolase</fullName>
    </submittedName>
</protein>
<dbReference type="InterPro" id="IPR011050">
    <property type="entry name" value="Pectin_lyase_fold/virulence"/>
</dbReference>
<dbReference type="SUPFAM" id="SSF51126">
    <property type="entry name" value="Pectin lyase-like"/>
    <property type="match status" value="1"/>
</dbReference>
<evidence type="ECO:0000313" key="2">
    <source>
        <dbReference type="Proteomes" id="UP000282957"/>
    </source>
</evidence>
<dbReference type="Gene3D" id="2.160.20.10">
    <property type="entry name" value="Single-stranded right-handed beta-helix, Pectin lyase-like"/>
    <property type="match status" value="1"/>
</dbReference>
<name>A0A437M2Y5_9PROT</name>